<proteinExistence type="predicted"/>
<organism evidence="2">
    <name type="scientific">Chromera velia CCMP2878</name>
    <dbReference type="NCBI Taxonomy" id="1169474"/>
    <lineage>
        <taxon>Eukaryota</taxon>
        <taxon>Sar</taxon>
        <taxon>Alveolata</taxon>
        <taxon>Colpodellida</taxon>
        <taxon>Chromeraceae</taxon>
        <taxon>Chromera</taxon>
    </lineage>
</organism>
<feature type="region of interest" description="Disordered" evidence="1">
    <location>
        <begin position="605"/>
        <end position="665"/>
    </location>
</feature>
<feature type="region of interest" description="Disordered" evidence="1">
    <location>
        <begin position="496"/>
        <end position="520"/>
    </location>
</feature>
<feature type="compositionally biased region" description="Gly residues" evidence="1">
    <location>
        <begin position="142"/>
        <end position="152"/>
    </location>
</feature>
<dbReference type="EMBL" id="CDMZ01000885">
    <property type="protein sequence ID" value="CEM23337.1"/>
    <property type="molecule type" value="Genomic_DNA"/>
</dbReference>
<sequence length="694" mass="74342">MDTPTPTVGLQPRRRILSNFPIRPPPAFPPLLSSGEWDSPVSRVGPVRGGARVPPCFTWSPLESPHPLPSAEQQQPQQRAEGREDLGRHTQSVFTDKGGLRANAPAERESEGPTRTSTRASSSSACPIVPSTSNVLECSHEGGNGHVRGGGEAAEVATERHEEVEEEEESPKSGRDPEVSSHPRHWQSRERGSAVPRNYQNREEVGVKESCPLSGGKMGGEGQKEERKRSSSRIVKGSLASLLWGLRHLPEEVLPVVLDFVALDGECREYAEAKKWWCQKASSSVPRVGALPSISHQLQQQSEHTTTGSSGRRSALNRPTTQHPAVGSLTHTRTTRGGTPTSRVPRPPSTQAVCPDGCREQGGTRGQSRRPLHLEPLSLSVALADSGRGSREPPKAQNQKGGSSRLPVQGDVSNSTPEGQEGCFAFPRVPAPSSSVCPPPFPPDGHYAGSPVSFRRRRPNVPPPVDTRFAQLSGVLLHSREGGRGFGLSWFPAEGADSPTTVEQQHPSHTAATGSASSSFACWPPESSTHQQVLTASLSARVDEPLSGDASPLFWEGPEGGRGDGCEWTGEAASMSVHKDLCKRAERGECVPPYLHQQKGFCSAAGRGERVARRNRPSAPAVPNRSPPAEIHPSCLPSSFSSGRGHTGGEGGYSRGGGEGQRERGTVVDMSPCTLLLRKKVNSLRFAGLEWPPM</sequence>
<protein>
    <submittedName>
        <fullName evidence="2">Uncharacterized protein</fullName>
    </submittedName>
</protein>
<feature type="compositionally biased region" description="Low complexity" evidence="1">
    <location>
        <begin position="114"/>
        <end position="125"/>
    </location>
</feature>
<feature type="compositionally biased region" description="Polar residues" evidence="1">
    <location>
        <begin position="498"/>
        <end position="507"/>
    </location>
</feature>
<evidence type="ECO:0000313" key="2">
    <source>
        <dbReference type="EMBL" id="CEM23337.1"/>
    </source>
</evidence>
<feature type="region of interest" description="Disordered" evidence="1">
    <location>
        <begin position="294"/>
        <end position="427"/>
    </location>
</feature>
<feature type="compositionally biased region" description="Low complexity" evidence="1">
    <location>
        <begin position="327"/>
        <end position="344"/>
    </location>
</feature>
<accession>A0A0G4G550</accession>
<evidence type="ECO:0000256" key="1">
    <source>
        <dbReference type="SAM" id="MobiDB-lite"/>
    </source>
</evidence>
<feature type="compositionally biased region" description="Polar residues" evidence="1">
    <location>
        <begin position="294"/>
        <end position="323"/>
    </location>
</feature>
<feature type="compositionally biased region" description="Low complexity" evidence="1">
    <location>
        <begin position="508"/>
        <end position="520"/>
    </location>
</feature>
<dbReference type="VEuPathDB" id="CryptoDB:Cvel_20225"/>
<dbReference type="AlphaFoldDB" id="A0A0G4G550"/>
<gene>
    <name evidence="2" type="ORF">Cvel_20225</name>
</gene>
<name>A0A0G4G550_9ALVE</name>
<feature type="region of interest" description="Disordered" evidence="1">
    <location>
        <begin position="1"/>
        <end position="232"/>
    </location>
</feature>
<feature type="compositionally biased region" description="Basic and acidic residues" evidence="1">
    <location>
        <begin position="170"/>
        <end position="192"/>
    </location>
</feature>
<reference evidence="2" key="1">
    <citation type="submission" date="2014-11" db="EMBL/GenBank/DDBJ databases">
        <authorList>
            <person name="Otto D Thomas"/>
            <person name="Naeem Raeece"/>
        </authorList>
    </citation>
    <scope>NUCLEOTIDE SEQUENCE</scope>
</reference>
<feature type="compositionally biased region" description="Gly residues" evidence="1">
    <location>
        <begin position="645"/>
        <end position="659"/>
    </location>
</feature>